<dbReference type="HOGENOM" id="CLU_989736_0_0_4"/>
<reference evidence="2" key="1">
    <citation type="submission" date="2009-07" db="EMBL/GenBank/DDBJ databases">
        <title>Complete sequence of chromosome of Methylovorus sp. SIP3-4.</title>
        <authorList>
            <person name="Lucas S."/>
            <person name="Copeland A."/>
            <person name="Lapidus A."/>
            <person name="Glavina del Rio T."/>
            <person name="Tice H."/>
            <person name="Bruce D."/>
            <person name="Goodwin L."/>
            <person name="Pitluck S."/>
            <person name="Clum A."/>
            <person name="Larimer F."/>
            <person name="Land M."/>
            <person name="Hauser L."/>
            <person name="Kyrpides N."/>
            <person name="Mikhailova N."/>
            <person name="Kayluzhnaya M."/>
            <person name="Chistoserdova L."/>
        </authorList>
    </citation>
    <scope>NUCLEOTIDE SEQUENCE [LARGE SCALE GENOMIC DNA]</scope>
    <source>
        <strain evidence="2">SIP3-4</strain>
    </source>
</reference>
<dbReference type="STRING" id="582744.Msip34_2088"/>
<dbReference type="EMBL" id="CP001674">
    <property type="protein sequence ID" value="ACT51330.1"/>
    <property type="molecule type" value="Genomic_DNA"/>
</dbReference>
<dbReference type="InterPro" id="IPR009061">
    <property type="entry name" value="DNA-bd_dom_put_sf"/>
</dbReference>
<evidence type="ECO:0000313" key="1">
    <source>
        <dbReference type="EMBL" id="ACT51330.1"/>
    </source>
</evidence>
<name>C6X803_METGS</name>
<keyword evidence="2" id="KW-1185">Reference proteome</keyword>
<dbReference type="SUPFAM" id="SSF46955">
    <property type="entry name" value="Putative DNA-binding domain"/>
    <property type="match status" value="1"/>
</dbReference>
<evidence type="ECO:0000313" key="2">
    <source>
        <dbReference type="Proteomes" id="UP000002743"/>
    </source>
</evidence>
<proteinExistence type="predicted"/>
<protein>
    <submittedName>
        <fullName evidence="1">Uncharacterized protein</fullName>
    </submittedName>
</protein>
<sequence>MTPNDFLGQLNQLPPDTPITAQHLIAILSILANDTIKDAEEKPYSSLDREDVITEEVLAKWINKNVQTLRNWRGEGKGPKFIKDSRSVNYRVGTVMDWLKSREVQSTTQADTLKFGSTEYDSVFPSIYLNHIATPFFDTIRENEDDYLEMNITGYQTLWTEKDSIASLYLSSHELNIEVDKIIEELLRLKVNGTDLNKLETILINNQAHSINLTHLIALNTYDYDQYTILVKELYSNGLDFHTIDSSGKTSIQLAEENDNMHLCSMISSFDLYNKLQKELN</sequence>
<organism evidence="1 2">
    <name type="scientific">Methylovorus glucosotrophus (strain SIP3-4)</name>
    <dbReference type="NCBI Taxonomy" id="582744"/>
    <lineage>
        <taxon>Bacteria</taxon>
        <taxon>Pseudomonadati</taxon>
        <taxon>Pseudomonadota</taxon>
        <taxon>Betaproteobacteria</taxon>
        <taxon>Nitrosomonadales</taxon>
        <taxon>Methylophilaceae</taxon>
        <taxon>Methylovorus</taxon>
    </lineage>
</organism>
<dbReference type="KEGG" id="mei:Msip34_2088"/>
<dbReference type="Proteomes" id="UP000002743">
    <property type="component" value="Chromosome"/>
</dbReference>
<gene>
    <name evidence="1" type="ordered locus">Msip34_2088</name>
</gene>
<dbReference type="OrthoDB" id="123463at2"/>
<dbReference type="AlphaFoldDB" id="C6X803"/>
<dbReference type="RefSeq" id="WP_015830677.1">
    <property type="nucleotide sequence ID" value="NC_012969.1"/>
</dbReference>
<reference evidence="1 2" key="2">
    <citation type="journal article" date="2011" name="J. Bacteriol.">
        <title>Genomes of three methylotrophs from a single niche uncover genetic and metabolic divergence of Methylophilaceae.</title>
        <authorList>
            <person name="Lapidus A."/>
            <person name="Clum A."/>
            <person name="Labutti K."/>
            <person name="Kaluzhnaya M.G."/>
            <person name="Lim S."/>
            <person name="Beck D.A."/>
            <person name="Glavina Del Rio T."/>
            <person name="Nolan M."/>
            <person name="Mavromatis K."/>
            <person name="Huntemann M."/>
            <person name="Lucas S."/>
            <person name="Lidstrom M.E."/>
            <person name="Ivanova N."/>
            <person name="Chistoserdova L."/>
        </authorList>
    </citation>
    <scope>NUCLEOTIDE SEQUENCE [LARGE SCALE GENOMIC DNA]</scope>
    <source>
        <strain evidence="1 2">SIP3-4</strain>
    </source>
</reference>
<accession>C6X803</accession>